<gene>
    <name evidence="2" type="ORF">FYC77_19765</name>
</gene>
<protein>
    <recommendedName>
        <fullName evidence="4">O-antigen ligase family protein</fullName>
    </recommendedName>
</protein>
<feature type="transmembrane region" description="Helical" evidence="1">
    <location>
        <begin position="12"/>
        <end position="33"/>
    </location>
</feature>
<feature type="transmembrane region" description="Helical" evidence="1">
    <location>
        <begin position="110"/>
        <end position="128"/>
    </location>
</feature>
<feature type="transmembrane region" description="Helical" evidence="1">
    <location>
        <begin position="140"/>
        <end position="160"/>
    </location>
</feature>
<feature type="transmembrane region" description="Helical" evidence="1">
    <location>
        <begin position="222"/>
        <end position="251"/>
    </location>
</feature>
<proteinExistence type="predicted"/>
<evidence type="ECO:0008006" key="4">
    <source>
        <dbReference type="Google" id="ProtNLM"/>
    </source>
</evidence>
<feature type="transmembrane region" description="Helical" evidence="1">
    <location>
        <begin position="77"/>
        <end position="98"/>
    </location>
</feature>
<dbReference type="RefSeq" id="WP_149083205.1">
    <property type="nucleotide sequence ID" value="NZ_VTAW01000057.1"/>
</dbReference>
<keyword evidence="1" id="KW-0812">Transmembrane</keyword>
<keyword evidence="1" id="KW-0472">Membrane</keyword>
<feature type="transmembrane region" description="Helical" evidence="1">
    <location>
        <begin position="410"/>
        <end position="428"/>
    </location>
</feature>
<dbReference type="EMBL" id="VTAW01000057">
    <property type="protein sequence ID" value="TYT60271.1"/>
    <property type="molecule type" value="Genomic_DNA"/>
</dbReference>
<feature type="transmembrane region" description="Helical" evidence="1">
    <location>
        <begin position="197"/>
        <end position="215"/>
    </location>
</feature>
<evidence type="ECO:0000256" key="1">
    <source>
        <dbReference type="SAM" id="Phobius"/>
    </source>
</evidence>
<feature type="transmembrane region" description="Helical" evidence="1">
    <location>
        <begin position="349"/>
        <end position="373"/>
    </location>
</feature>
<name>A0A5D5AMF3_9EURY</name>
<keyword evidence="3" id="KW-1185">Reference proteome</keyword>
<dbReference type="AlphaFoldDB" id="A0A5D5AMF3"/>
<organism evidence="2 3">
    <name type="scientific">Natrialba swarupiae</name>
    <dbReference type="NCBI Taxonomy" id="2448032"/>
    <lineage>
        <taxon>Archaea</taxon>
        <taxon>Methanobacteriati</taxon>
        <taxon>Methanobacteriota</taxon>
        <taxon>Stenosarchaea group</taxon>
        <taxon>Halobacteria</taxon>
        <taxon>Halobacteriales</taxon>
        <taxon>Natrialbaceae</taxon>
        <taxon>Natrialba</taxon>
    </lineage>
</organism>
<feature type="transmembrane region" description="Helical" evidence="1">
    <location>
        <begin position="385"/>
        <end position="404"/>
    </location>
</feature>
<feature type="transmembrane region" description="Helical" evidence="1">
    <location>
        <begin position="45"/>
        <end position="65"/>
    </location>
</feature>
<comment type="caution">
    <text evidence="2">The sequence shown here is derived from an EMBL/GenBank/DDBJ whole genome shotgun (WGS) entry which is preliminary data.</text>
</comment>
<evidence type="ECO:0000313" key="2">
    <source>
        <dbReference type="EMBL" id="TYT60271.1"/>
    </source>
</evidence>
<keyword evidence="1" id="KW-1133">Transmembrane helix</keyword>
<accession>A0A5D5AMF3</accession>
<evidence type="ECO:0000313" key="3">
    <source>
        <dbReference type="Proteomes" id="UP000324104"/>
    </source>
</evidence>
<reference evidence="2 3" key="1">
    <citation type="submission" date="2019-08" db="EMBL/GenBank/DDBJ databases">
        <title>Archaea genome.</title>
        <authorList>
            <person name="Kajale S."/>
            <person name="Shouche Y."/>
            <person name="Deshpande N."/>
            <person name="Sharma A."/>
        </authorList>
    </citation>
    <scope>NUCLEOTIDE SEQUENCE [LARGE SCALE GENOMIC DNA]</scope>
    <source>
        <strain evidence="2 3">ESP3B_9</strain>
    </source>
</reference>
<dbReference type="Proteomes" id="UP000324104">
    <property type="component" value="Unassembled WGS sequence"/>
</dbReference>
<sequence length="431" mass="47587">MSSSQRNSDPIAAHHLELLLRGLIVLAIIAAFVEGPKIEIGYIGLYLFDLIVVLISFNILIGLKLVGNIRIPRDELLLNLTTIYFLLVVILPLVGIIVHDHPLAYVVGDIRWLQMYLIGLVIITLYSRKALSFRSDFVHSFKFIIGIYFGIFLLQLALYLDLYDTTPLLEFWFLNQSTYGELGHHIGRFSGAGSSPSLIGLVSLLGTLIFGHTFLNNGENKIFVLISLTLLVASGQRTAFVATVLLASLLITFHTGTPTDISKPKTALVSVGGLSVGFATAYRLNIGRLQSDNRFDELLTAILNPHKLPEVSGRGPRWESAISAMNTHYPGGTLANPAHVLDTETIDSYYVLALAQGHFLLLLIFLSFLLVAYRSILKYRYRNPQNALFAAILLGAVTILSSMQNFLTSITGKLTLVLSVCFIFLLYTNDS</sequence>